<dbReference type="Gene3D" id="1.10.510.10">
    <property type="entry name" value="Transferase(Phosphotransferase) domain 1"/>
    <property type="match status" value="1"/>
</dbReference>
<dbReference type="SMART" id="SM00220">
    <property type="entry name" value="S_TKc"/>
    <property type="match status" value="1"/>
</dbReference>
<dbReference type="InterPro" id="IPR006597">
    <property type="entry name" value="Sel1-like"/>
</dbReference>
<dbReference type="InterPro" id="IPR011009">
    <property type="entry name" value="Kinase-like_dom_sf"/>
</dbReference>
<evidence type="ECO:0000259" key="2">
    <source>
        <dbReference type="PROSITE" id="PS50011"/>
    </source>
</evidence>
<dbReference type="Pfam" id="PF00069">
    <property type="entry name" value="Pkinase"/>
    <property type="match status" value="1"/>
</dbReference>
<keyword evidence="4" id="KW-1185">Reference proteome</keyword>
<dbReference type="PROSITE" id="PS50011">
    <property type="entry name" value="PROTEIN_KINASE_DOM"/>
    <property type="match status" value="1"/>
</dbReference>
<dbReference type="Gene3D" id="1.25.40.10">
    <property type="entry name" value="Tetratricopeptide repeat domain"/>
    <property type="match status" value="2"/>
</dbReference>
<dbReference type="RefSeq" id="XP_068365047.1">
    <property type="nucleotide sequence ID" value="XM_068500219.1"/>
</dbReference>
<dbReference type="InterPro" id="IPR000719">
    <property type="entry name" value="Prot_kinase_dom"/>
</dbReference>
<sequence length="707" mass="80750">MSEYEGFRVNDDDYIVEELPLGGHIFGLIYKCHKKSTGETFVKRVLGGPFTATHAEEKYYFGELSAFVRIPVHPAIAGFEGFSNSKNQRSIYTEYIPNGSLSNLLKTPNVLTPTIRSKIAFGVSTALLHLHSHNTYHRYLSPRKIMFDEMFNPIIVDFGFARLQKDDAFMSAILANPIYVPPEVSSGEKETQDQVDAFAFMTIMYELMSGEELFNGITPRKAYQNMVERNYPNIPQDFPVLSELLESTWHKDYDNRPRIVEIVEKLKDSPEAPFPGTDMKEYNDYKYYVLEKTDLNEEALYYMSSLKNISDSLNELEKVEDEDDEVRSDTLLKIGLRYLEGDGTEIDIDEAISYFQQSVELGNQNAKYRLARTYNILNRSSHEIAEAKILMKEAADQGVIRAYYHHANNLMEEAKNEEGDAKNAKIEEAMNFYKIGASKGVGECFYQMGLYEYSQGNIRNALLYYSKASKNQIAEAEIERGMIYLKGDQFIEPNTDSAIQHFKKAHFYGSGVAAYNLARLYSEKVKSNCTMNNKTEDKAEDKTKDEAEDMSDENTAVYYYKEAIRLENVTAMCEFANVLLNGQLGQEENTEEAAYLVHRAAKNGFPSACYMYAHFCENGIGRTVDLGKALKYSRKALELKYERALLQYPRLQYKMKECLTNDVIVNAIQLLNRFLKTNIAKANEESRNKANQLLNDLKAFKGSATNK</sequence>
<keyword evidence="1" id="KW-0175">Coiled coil</keyword>
<dbReference type="InterPro" id="IPR011990">
    <property type="entry name" value="TPR-like_helical_dom_sf"/>
</dbReference>
<feature type="domain" description="Protein kinase" evidence="2">
    <location>
        <begin position="15"/>
        <end position="275"/>
    </location>
</feature>
<dbReference type="SUPFAM" id="SSF81901">
    <property type="entry name" value="HCP-like"/>
    <property type="match status" value="3"/>
</dbReference>
<dbReference type="GeneID" id="94834923"/>
<evidence type="ECO:0000313" key="3">
    <source>
        <dbReference type="EMBL" id="OHT11911.1"/>
    </source>
</evidence>
<dbReference type="VEuPathDB" id="TrichDB:TRFO_18497"/>
<accession>A0A1J4KKU2</accession>
<dbReference type="PANTHER" id="PTHR44329:SF214">
    <property type="entry name" value="PROTEIN KINASE DOMAIN-CONTAINING PROTEIN"/>
    <property type="match status" value="1"/>
</dbReference>
<gene>
    <name evidence="3" type="ORF">TRFO_18497</name>
</gene>
<dbReference type="GO" id="GO:0004674">
    <property type="term" value="F:protein serine/threonine kinase activity"/>
    <property type="evidence" value="ECO:0007669"/>
    <property type="project" value="TreeGrafter"/>
</dbReference>
<protein>
    <recommendedName>
        <fullName evidence="2">Protein kinase domain-containing protein</fullName>
    </recommendedName>
</protein>
<dbReference type="Pfam" id="PF08238">
    <property type="entry name" value="Sel1"/>
    <property type="match status" value="7"/>
</dbReference>
<reference evidence="3" key="1">
    <citation type="submission" date="2016-10" db="EMBL/GenBank/DDBJ databases">
        <authorList>
            <person name="Benchimol M."/>
            <person name="Almeida L.G."/>
            <person name="Vasconcelos A.T."/>
            <person name="Perreira-Neves A."/>
            <person name="Rosa I.A."/>
            <person name="Tasca T."/>
            <person name="Bogo M.R."/>
            <person name="de Souza W."/>
        </authorList>
    </citation>
    <scope>NUCLEOTIDE SEQUENCE [LARGE SCALE GENOMIC DNA]</scope>
    <source>
        <strain evidence="3">K</strain>
    </source>
</reference>
<feature type="coiled-coil region" evidence="1">
    <location>
        <begin position="665"/>
        <end position="692"/>
    </location>
</feature>
<dbReference type="OrthoDB" id="272077at2759"/>
<dbReference type="AlphaFoldDB" id="A0A1J4KKU2"/>
<organism evidence="3 4">
    <name type="scientific">Tritrichomonas foetus</name>
    <dbReference type="NCBI Taxonomy" id="1144522"/>
    <lineage>
        <taxon>Eukaryota</taxon>
        <taxon>Metamonada</taxon>
        <taxon>Parabasalia</taxon>
        <taxon>Tritrichomonadida</taxon>
        <taxon>Tritrichomonadidae</taxon>
        <taxon>Tritrichomonas</taxon>
    </lineage>
</organism>
<dbReference type="SMART" id="SM00671">
    <property type="entry name" value="SEL1"/>
    <property type="match status" value="4"/>
</dbReference>
<proteinExistence type="predicted"/>
<feature type="coiled-coil region" evidence="1">
    <location>
        <begin position="377"/>
        <end position="427"/>
    </location>
</feature>
<dbReference type="InterPro" id="IPR051681">
    <property type="entry name" value="Ser/Thr_Kinases-Pseudokinases"/>
</dbReference>
<dbReference type="SUPFAM" id="SSF56112">
    <property type="entry name" value="Protein kinase-like (PK-like)"/>
    <property type="match status" value="1"/>
</dbReference>
<dbReference type="Proteomes" id="UP000179807">
    <property type="component" value="Unassembled WGS sequence"/>
</dbReference>
<comment type="caution">
    <text evidence="3">The sequence shown here is derived from an EMBL/GenBank/DDBJ whole genome shotgun (WGS) entry which is preliminary data.</text>
</comment>
<dbReference type="GO" id="GO:0005524">
    <property type="term" value="F:ATP binding"/>
    <property type="evidence" value="ECO:0007669"/>
    <property type="project" value="InterPro"/>
</dbReference>
<dbReference type="EMBL" id="MLAK01000576">
    <property type="protein sequence ID" value="OHT11911.1"/>
    <property type="molecule type" value="Genomic_DNA"/>
</dbReference>
<evidence type="ECO:0000256" key="1">
    <source>
        <dbReference type="SAM" id="Coils"/>
    </source>
</evidence>
<dbReference type="PANTHER" id="PTHR44329">
    <property type="entry name" value="SERINE/THREONINE-PROTEIN KINASE TNNI3K-RELATED"/>
    <property type="match status" value="1"/>
</dbReference>
<name>A0A1J4KKU2_9EUKA</name>
<evidence type="ECO:0000313" key="4">
    <source>
        <dbReference type="Proteomes" id="UP000179807"/>
    </source>
</evidence>